<dbReference type="SUPFAM" id="SSF52540">
    <property type="entry name" value="P-loop containing nucleoside triphosphate hydrolases"/>
    <property type="match status" value="1"/>
</dbReference>
<evidence type="ECO:0000259" key="8">
    <source>
        <dbReference type="SMART" id="SM00382"/>
    </source>
</evidence>
<evidence type="ECO:0000256" key="4">
    <source>
        <dbReference type="ARBA" id="ARBA00022496"/>
    </source>
</evidence>
<accession>A0ABT5ITJ3</accession>
<evidence type="ECO:0000256" key="6">
    <source>
        <dbReference type="ARBA" id="ARBA00023065"/>
    </source>
</evidence>
<dbReference type="InterPro" id="IPR003593">
    <property type="entry name" value="AAA+_ATPase"/>
</dbReference>
<dbReference type="PANTHER" id="PTHR42771:SF2">
    <property type="entry name" value="IRON(3+)-HYDROXAMATE IMPORT ATP-BINDING PROTEIN FHUC"/>
    <property type="match status" value="1"/>
</dbReference>
<keyword evidence="7" id="KW-0472">Membrane</keyword>
<dbReference type="Gene3D" id="3.40.50.300">
    <property type="entry name" value="P-loop containing nucleotide triphosphate hydrolases"/>
    <property type="match status" value="2"/>
</dbReference>
<feature type="domain" description="AAA+ ATPase" evidence="8">
    <location>
        <begin position="38"/>
        <end position="209"/>
    </location>
</feature>
<organism evidence="9 10">
    <name type="scientific">Vogesella aquatica</name>
    <dbReference type="NCBI Taxonomy" id="2984206"/>
    <lineage>
        <taxon>Bacteria</taxon>
        <taxon>Pseudomonadati</taxon>
        <taxon>Pseudomonadota</taxon>
        <taxon>Betaproteobacteria</taxon>
        <taxon>Neisseriales</taxon>
        <taxon>Chromobacteriaceae</taxon>
        <taxon>Vogesella</taxon>
    </lineage>
</organism>
<reference evidence="9 10" key="1">
    <citation type="submission" date="2023-01" db="EMBL/GenBank/DDBJ databases">
        <title>Novel species of the genus Vogesella isolated from rivers.</title>
        <authorList>
            <person name="Lu H."/>
        </authorList>
    </citation>
    <scope>NUCLEOTIDE SEQUENCE [LARGE SCALE GENOMIC DNA]</scope>
    <source>
        <strain evidence="9 10">DC21W</strain>
    </source>
</reference>
<evidence type="ECO:0000256" key="3">
    <source>
        <dbReference type="ARBA" id="ARBA00022475"/>
    </source>
</evidence>
<evidence type="ECO:0000313" key="10">
    <source>
        <dbReference type="Proteomes" id="UP001219956"/>
    </source>
</evidence>
<keyword evidence="2" id="KW-0813">Transport</keyword>
<dbReference type="Proteomes" id="UP001219956">
    <property type="component" value="Unassembled WGS sequence"/>
</dbReference>
<dbReference type="RefSeq" id="WP_272750309.1">
    <property type="nucleotide sequence ID" value="NZ_JAQQLF010000001.1"/>
</dbReference>
<keyword evidence="6" id="KW-0406">Ion transport</keyword>
<keyword evidence="10" id="KW-1185">Reference proteome</keyword>
<protein>
    <submittedName>
        <fullName evidence="9">AAA family ATPase</fullName>
    </submittedName>
</protein>
<comment type="subcellular location">
    <subcellularLocation>
        <location evidence="1">Cell membrane</location>
        <topology evidence="1">Peripheral membrane protein</topology>
    </subcellularLocation>
</comment>
<keyword evidence="5" id="KW-0408">Iron</keyword>
<evidence type="ECO:0000256" key="7">
    <source>
        <dbReference type="ARBA" id="ARBA00023136"/>
    </source>
</evidence>
<evidence type="ECO:0000256" key="2">
    <source>
        <dbReference type="ARBA" id="ARBA00022448"/>
    </source>
</evidence>
<keyword evidence="4" id="KW-0410">Iron transport</keyword>
<keyword evidence="3" id="KW-1003">Cell membrane</keyword>
<dbReference type="InterPro" id="IPR051535">
    <property type="entry name" value="Siderophore_ABC-ATPase"/>
</dbReference>
<comment type="caution">
    <text evidence="9">The sequence shown here is derived from an EMBL/GenBank/DDBJ whole genome shotgun (WGS) entry which is preliminary data.</text>
</comment>
<dbReference type="EMBL" id="JAQQLF010000001">
    <property type="protein sequence ID" value="MDC7715828.1"/>
    <property type="molecule type" value="Genomic_DNA"/>
</dbReference>
<evidence type="ECO:0000256" key="1">
    <source>
        <dbReference type="ARBA" id="ARBA00004202"/>
    </source>
</evidence>
<dbReference type="InterPro" id="IPR003959">
    <property type="entry name" value="ATPase_AAA_core"/>
</dbReference>
<proteinExistence type="predicted"/>
<gene>
    <name evidence="9" type="ORF">PQU95_01150</name>
</gene>
<dbReference type="PANTHER" id="PTHR42771">
    <property type="entry name" value="IRON(3+)-HYDROXAMATE IMPORT ATP-BINDING PROTEIN FHUC"/>
    <property type="match status" value="1"/>
</dbReference>
<evidence type="ECO:0000313" key="9">
    <source>
        <dbReference type="EMBL" id="MDC7715828.1"/>
    </source>
</evidence>
<dbReference type="InterPro" id="IPR027417">
    <property type="entry name" value="P-loop_NTPase"/>
</dbReference>
<sequence>MQPRFLRQATIRSSPRLQQLATAYDLPLYLTDWTLPFTQPVTCLIGDNGVGKSVLLEGLARCLGFDAAGGPLSVNPQRTLPQDVFFEDELRVIRHFRRPKAGYFFRAETFHQLASYIDDTGYLGGYGGVPLHRLSHGQAFMTLLQHKFNADGLYLLDEPEAALSPMLQLAAARLIYELACQGAQFLIVTHSPVLMAIPDASLLQLQRDSIQPVAYQDTEHYIVMKRFYGDTDAYLRHNLGW</sequence>
<dbReference type="Pfam" id="PF13304">
    <property type="entry name" value="AAA_21"/>
    <property type="match status" value="2"/>
</dbReference>
<evidence type="ECO:0000256" key="5">
    <source>
        <dbReference type="ARBA" id="ARBA00023004"/>
    </source>
</evidence>
<name>A0ABT5ITJ3_9NEIS</name>
<dbReference type="SMART" id="SM00382">
    <property type="entry name" value="AAA"/>
    <property type="match status" value="1"/>
</dbReference>